<sequence>MFGKREINGHCRLDALLARDISVEKTLEKVERAYAKLDVKL</sequence>
<name>A0A502JUF0_HAEHA</name>
<reference evidence="3 4" key="1">
    <citation type="submission" date="2019-01" db="EMBL/GenBank/DDBJ databases">
        <title>Comparative genomic analysis identifies haemin-independent Haemophilus haemolyticus: a formal re-classification of Haemophilus intermedius.</title>
        <authorList>
            <person name="Harris T.M."/>
            <person name="Price E.P."/>
            <person name="Sarovich D.S."/>
            <person name="Norskov-Lauritsen N."/>
            <person name="Beissbarth J."/>
            <person name="Chang A.B."/>
            <person name="Smith-Vaughan H.C."/>
        </authorList>
    </citation>
    <scope>NUCLEOTIDE SEQUENCE [LARGE SCALE GENOMIC DNA]</scope>
    <source>
        <strain evidence="2 3">60982 B Hi-1</strain>
        <strain evidence="1 4">CCUG 15949</strain>
    </source>
</reference>
<protein>
    <submittedName>
        <fullName evidence="2">Phosphoribosylglycinamide formyltransferase</fullName>
    </submittedName>
</protein>
<evidence type="ECO:0000313" key="1">
    <source>
        <dbReference type="EMBL" id="TPH03618.1"/>
    </source>
</evidence>
<gene>
    <name evidence="1" type="ORF">EUX50_06670</name>
    <name evidence="2" type="ORF">EUX52_09230</name>
</gene>
<evidence type="ECO:0000313" key="3">
    <source>
        <dbReference type="Proteomes" id="UP000316282"/>
    </source>
</evidence>
<evidence type="ECO:0000313" key="4">
    <source>
        <dbReference type="Proteomes" id="UP000318353"/>
    </source>
</evidence>
<accession>A0A502JUF0</accession>
<keyword evidence="4" id="KW-1185">Reference proteome</keyword>
<dbReference type="EMBL" id="SDPD01000012">
    <property type="protein sequence ID" value="TPH20112.1"/>
    <property type="molecule type" value="Genomic_DNA"/>
</dbReference>
<comment type="caution">
    <text evidence="2">The sequence shown here is derived from an EMBL/GenBank/DDBJ whole genome shotgun (WGS) entry which is preliminary data.</text>
</comment>
<keyword evidence="2" id="KW-0808">Transferase</keyword>
<dbReference type="EMBL" id="SDPH01000031">
    <property type="protein sequence ID" value="TPH03618.1"/>
    <property type="molecule type" value="Genomic_DNA"/>
</dbReference>
<dbReference type="GO" id="GO:0016740">
    <property type="term" value="F:transferase activity"/>
    <property type="evidence" value="ECO:0007669"/>
    <property type="project" value="UniProtKB-KW"/>
</dbReference>
<evidence type="ECO:0000313" key="2">
    <source>
        <dbReference type="EMBL" id="TPH20112.1"/>
    </source>
</evidence>
<proteinExistence type="predicted"/>
<dbReference type="AlphaFoldDB" id="A0A502JUF0"/>
<organism evidence="2 3">
    <name type="scientific">Haemophilus haemolyticus</name>
    <dbReference type="NCBI Taxonomy" id="726"/>
    <lineage>
        <taxon>Bacteria</taxon>
        <taxon>Pseudomonadati</taxon>
        <taxon>Pseudomonadota</taxon>
        <taxon>Gammaproteobacteria</taxon>
        <taxon>Pasteurellales</taxon>
        <taxon>Pasteurellaceae</taxon>
        <taxon>Haemophilus</taxon>
    </lineage>
</organism>
<dbReference type="Proteomes" id="UP000318353">
    <property type="component" value="Unassembled WGS sequence"/>
</dbReference>
<dbReference type="Proteomes" id="UP000316282">
    <property type="component" value="Unassembled WGS sequence"/>
</dbReference>